<comment type="function">
    <text evidence="10">Catalyzes the stereospecific oxidation of squalene to (S)-2,3-epoxysqualene, and is considered to be a rate-limiting enzyme in steroid biosynthesis.</text>
</comment>
<dbReference type="Pfam" id="PF08491">
    <property type="entry name" value="SE"/>
    <property type="match status" value="1"/>
</dbReference>
<gene>
    <name evidence="12" type="ORF">N658DRAFT_519328</name>
</gene>
<dbReference type="Gene3D" id="3.50.50.60">
    <property type="entry name" value="FAD/NAD(P)-binding domain"/>
    <property type="match status" value="1"/>
</dbReference>
<keyword evidence="6 10" id="KW-0274">FAD</keyword>
<sequence length="435" mass="48061">MTSKYDALVVGAGISGCAIASAFARQGRHVLVVERSLRELDRIVGELLQPGGVAALFQLELAHCLRGIEATPAERRVGRSFHHGRFVSNLRAAVSSQPGVTLLEATALELLRDDRTGAVVGAACVRSGGIPEKYYASLTVLADGASSNLRSRYARDRPTARSHFWGLEMLDADLPHPRYAYGILGVGSPVLMYQISARETRILIDIPNEVYCQLGTRKSVRDYIRQRIVPTVPPSVQPSLRQAIKSGRLRSMPNSQMPSTRNKTPGLVIPGDASNMRHPVTGAGMTVALKDAALLAELLSPARVPSLADIQVLREMRRFHWQRKAYSASPNILAQALYLLFVSEDPALIIMQQGFIRYVQEGEQNFAEPAWITGGLVDDPLRLFYHFFKIAIYSIRFQLQQIVWLKLPAALFQSVLLFGSAIAIVWRPITDELQL</sequence>
<evidence type="ECO:0000256" key="3">
    <source>
        <dbReference type="ARBA" id="ARBA00008802"/>
    </source>
</evidence>
<keyword evidence="9" id="KW-0472">Membrane</keyword>
<reference evidence="12" key="2">
    <citation type="submission" date="2023-05" db="EMBL/GenBank/DDBJ databases">
        <authorList>
            <consortium name="Lawrence Berkeley National Laboratory"/>
            <person name="Steindorff A."/>
            <person name="Hensen N."/>
            <person name="Bonometti L."/>
            <person name="Westerberg I."/>
            <person name="Brannstrom I.O."/>
            <person name="Guillou S."/>
            <person name="Cros-Aarteil S."/>
            <person name="Calhoun S."/>
            <person name="Haridas S."/>
            <person name="Kuo A."/>
            <person name="Mondo S."/>
            <person name="Pangilinan J."/>
            <person name="Riley R."/>
            <person name="Labutti K."/>
            <person name="Andreopoulos B."/>
            <person name="Lipzen A."/>
            <person name="Chen C."/>
            <person name="Yanf M."/>
            <person name="Daum C."/>
            <person name="Ng V."/>
            <person name="Clum A."/>
            <person name="Ohm R."/>
            <person name="Martin F."/>
            <person name="Silar P."/>
            <person name="Natvig D."/>
            <person name="Lalanne C."/>
            <person name="Gautier V."/>
            <person name="Ament-Velasquez S.L."/>
            <person name="Kruys A."/>
            <person name="Hutchinson M.I."/>
            <person name="Powell A.J."/>
            <person name="Barry K."/>
            <person name="Miller A.N."/>
            <person name="Grigoriev I.V."/>
            <person name="Debuchy R."/>
            <person name="Gladieux P."/>
            <person name="Thoren M.H."/>
            <person name="Johannesson H."/>
        </authorList>
    </citation>
    <scope>NUCLEOTIDE SEQUENCE</scope>
    <source>
        <strain evidence="12">CBS 757.83</strain>
    </source>
</reference>
<reference evidence="12" key="1">
    <citation type="journal article" date="2023" name="Mol. Phylogenet. Evol.">
        <title>Genome-scale phylogeny and comparative genomics of the fungal order Sordariales.</title>
        <authorList>
            <person name="Hensen N."/>
            <person name="Bonometti L."/>
            <person name="Westerberg I."/>
            <person name="Brannstrom I.O."/>
            <person name="Guillou S."/>
            <person name="Cros-Aarteil S."/>
            <person name="Calhoun S."/>
            <person name="Haridas S."/>
            <person name="Kuo A."/>
            <person name="Mondo S."/>
            <person name="Pangilinan J."/>
            <person name="Riley R."/>
            <person name="LaButti K."/>
            <person name="Andreopoulos B."/>
            <person name="Lipzen A."/>
            <person name="Chen C."/>
            <person name="Yan M."/>
            <person name="Daum C."/>
            <person name="Ng V."/>
            <person name="Clum A."/>
            <person name="Steindorff A."/>
            <person name="Ohm R.A."/>
            <person name="Martin F."/>
            <person name="Silar P."/>
            <person name="Natvig D.O."/>
            <person name="Lalanne C."/>
            <person name="Gautier V."/>
            <person name="Ament-Velasquez S.L."/>
            <person name="Kruys A."/>
            <person name="Hutchinson M.I."/>
            <person name="Powell A.J."/>
            <person name="Barry K."/>
            <person name="Miller A.N."/>
            <person name="Grigoriev I.V."/>
            <person name="Debuchy R."/>
            <person name="Gladieux P."/>
            <person name="Hiltunen Thoren M."/>
            <person name="Johannesson H."/>
        </authorList>
    </citation>
    <scope>NUCLEOTIDE SEQUENCE</scope>
    <source>
        <strain evidence="12">CBS 757.83</strain>
    </source>
</reference>
<comment type="catalytic activity">
    <reaction evidence="10">
        <text>squalene + reduced [NADPH--hemoprotein reductase] + O2 = (S)-2,3-epoxysqualene + oxidized [NADPH--hemoprotein reductase] + H2O + H(+)</text>
        <dbReference type="Rhea" id="RHEA:25282"/>
        <dbReference type="Rhea" id="RHEA-COMP:11964"/>
        <dbReference type="Rhea" id="RHEA-COMP:11965"/>
        <dbReference type="ChEBI" id="CHEBI:15377"/>
        <dbReference type="ChEBI" id="CHEBI:15378"/>
        <dbReference type="ChEBI" id="CHEBI:15379"/>
        <dbReference type="ChEBI" id="CHEBI:15440"/>
        <dbReference type="ChEBI" id="CHEBI:15441"/>
        <dbReference type="ChEBI" id="CHEBI:57618"/>
        <dbReference type="ChEBI" id="CHEBI:58210"/>
        <dbReference type="EC" id="1.14.14.17"/>
    </reaction>
</comment>
<dbReference type="InterPro" id="IPR013698">
    <property type="entry name" value="Squalene_epoxidase"/>
</dbReference>
<evidence type="ECO:0000256" key="9">
    <source>
        <dbReference type="ARBA" id="ARBA00023136"/>
    </source>
</evidence>
<dbReference type="PANTHER" id="PTHR10835:SF0">
    <property type="entry name" value="SQUALENE MONOOXYGENASE"/>
    <property type="match status" value="1"/>
</dbReference>
<feature type="domain" description="Squalene epoxidase" evidence="11">
    <location>
        <begin position="136"/>
        <end position="412"/>
    </location>
</feature>
<evidence type="ECO:0000256" key="6">
    <source>
        <dbReference type="ARBA" id="ARBA00022827"/>
    </source>
</evidence>
<keyword evidence="8 10" id="KW-0560">Oxidoreductase</keyword>
<evidence type="ECO:0000256" key="2">
    <source>
        <dbReference type="ARBA" id="ARBA00004154"/>
    </source>
</evidence>
<dbReference type="EC" id="1.14.14.17" evidence="4 10"/>
<comment type="subcellular location">
    <subcellularLocation>
        <location evidence="10">Endoplasmic reticulum membrane</location>
        <topology evidence="10">Multi-pass membrane protein</topology>
    </subcellularLocation>
    <subcellularLocation>
        <location evidence="2">Microsome membrane</location>
        <topology evidence="2">Multi-pass membrane protein</topology>
    </subcellularLocation>
</comment>
<keyword evidence="13" id="KW-1185">Reference proteome</keyword>
<dbReference type="InterPro" id="IPR040125">
    <property type="entry name" value="Squalene_monox"/>
</dbReference>
<comment type="caution">
    <text evidence="12">The sequence shown here is derived from an EMBL/GenBank/DDBJ whole genome shotgun (WGS) entry which is preliminary data.</text>
</comment>
<comment type="cofactor">
    <cofactor evidence="1 10">
        <name>FAD</name>
        <dbReference type="ChEBI" id="CHEBI:57692"/>
    </cofactor>
</comment>
<evidence type="ECO:0000256" key="7">
    <source>
        <dbReference type="ARBA" id="ARBA00022848"/>
    </source>
</evidence>
<keyword evidence="7" id="KW-0492">Microsome</keyword>
<dbReference type="GO" id="GO:0006696">
    <property type="term" value="P:ergosterol biosynthetic process"/>
    <property type="evidence" value="ECO:0007669"/>
    <property type="project" value="TreeGrafter"/>
</dbReference>
<keyword evidence="5 10" id="KW-0285">Flavoprotein</keyword>
<evidence type="ECO:0000256" key="8">
    <source>
        <dbReference type="ARBA" id="ARBA00023002"/>
    </source>
</evidence>
<dbReference type="EMBL" id="MU863728">
    <property type="protein sequence ID" value="KAK4096224.1"/>
    <property type="molecule type" value="Genomic_DNA"/>
</dbReference>
<keyword evidence="10" id="KW-0256">Endoplasmic reticulum</keyword>
<evidence type="ECO:0000256" key="10">
    <source>
        <dbReference type="RuleBase" id="RU367121"/>
    </source>
</evidence>
<evidence type="ECO:0000256" key="5">
    <source>
        <dbReference type="ARBA" id="ARBA00022630"/>
    </source>
</evidence>
<dbReference type="AlphaFoldDB" id="A0AAN6SXA5"/>
<dbReference type="PRINTS" id="PR00420">
    <property type="entry name" value="RNGMNOXGNASE"/>
</dbReference>
<proteinExistence type="inferred from homology"/>
<accession>A0AAN6SXA5</accession>
<comment type="similarity">
    <text evidence="3 10">Belongs to the squalene monooxygenase family.</text>
</comment>
<evidence type="ECO:0000256" key="1">
    <source>
        <dbReference type="ARBA" id="ARBA00001974"/>
    </source>
</evidence>
<dbReference type="GO" id="GO:0050660">
    <property type="term" value="F:flavin adenine dinucleotide binding"/>
    <property type="evidence" value="ECO:0007669"/>
    <property type="project" value="UniProtKB-UniRule"/>
</dbReference>
<dbReference type="PROSITE" id="PS51257">
    <property type="entry name" value="PROKAR_LIPOPROTEIN"/>
    <property type="match status" value="1"/>
</dbReference>
<organism evidence="12 13">
    <name type="scientific">Parathielavia hyrcaniae</name>
    <dbReference type="NCBI Taxonomy" id="113614"/>
    <lineage>
        <taxon>Eukaryota</taxon>
        <taxon>Fungi</taxon>
        <taxon>Dikarya</taxon>
        <taxon>Ascomycota</taxon>
        <taxon>Pezizomycotina</taxon>
        <taxon>Sordariomycetes</taxon>
        <taxon>Sordariomycetidae</taxon>
        <taxon>Sordariales</taxon>
        <taxon>Chaetomiaceae</taxon>
        <taxon>Parathielavia</taxon>
    </lineage>
</organism>
<evidence type="ECO:0000259" key="11">
    <source>
        <dbReference type="Pfam" id="PF08491"/>
    </source>
</evidence>
<name>A0AAN6SXA5_9PEZI</name>
<dbReference type="GO" id="GO:0004506">
    <property type="term" value="F:squalene monooxygenase activity"/>
    <property type="evidence" value="ECO:0007669"/>
    <property type="project" value="UniProtKB-UniRule"/>
</dbReference>
<dbReference type="InterPro" id="IPR036188">
    <property type="entry name" value="FAD/NAD-bd_sf"/>
</dbReference>
<protein>
    <recommendedName>
        <fullName evidence="4 10">Squalene monooxygenase</fullName>
        <ecNumber evidence="4 10">1.14.14.17</ecNumber>
    </recommendedName>
</protein>
<dbReference type="PANTHER" id="PTHR10835">
    <property type="entry name" value="SQUALENE MONOOXYGENASE"/>
    <property type="match status" value="1"/>
</dbReference>
<dbReference type="Pfam" id="PF13450">
    <property type="entry name" value="NAD_binding_8"/>
    <property type="match status" value="1"/>
</dbReference>
<evidence type="ECO:0000256" key="4">
    <source>
        <dbReference type="ARBA" id="ARBA00012312"/>
    </source>
</evidence>
<evidence type="ECO:0000313" key="13">
    <source>
        <dbReference type="Proteomes" id="UP001305647"/>
    </source>
</evidence>
<evidence type="ECO:0000313" key="12">
    <source>
        <dbReference type="EMBL" id="KAK4096224.1"/>
    </source>
</evidence>
<dbReference type="GO" id="GO:0005789">
    <property type="term" value="C:endoplasmic reticulum membrane"/>
    <property type="evidence" value="ECO:0007669"/>
    <property type="project" value="UniProtKB-SubCell"/>
</dbReference>
<dbReference type="SUPFAM" id="SSF51905">
    <property type="entry name" value="FAD/NAD(P)-binding domain"/>
    <property type="match status" value="1"/>
</dbReference>
<dbReference type="Proteomes" id="UP001305647">
    <property type="component" value="Unassembled WGS sequence"/>
</dbReference>